<dbReference type="Pfam" id="PF01346">
    <property type="entry name" value="FKBP_N"/>
    <property type="match status" value="1"/>
</dbReference>
<comment type="similarity">
    <text evidence="2 6">Belongs to the FKBP-type PPIase family.</text>
</comment>
<feature type="chain" id="PRO_5038920224" description="Peptidyl-prolyl cis-trans isomerase" evidence="8">
    <location>
        <begin position="23"/>
        <end position="298"/>
    </location>
</feature>
<dbReference type="PANTHER" id="PTHR43811">
    <property type="entry name" value="FKBP-TYPE PEPTIDYL-PROLYL CIS-TRANS ISOMERASE FKPA"/>
    <property type="match status" value="1"/>
</dbReference>
<evidence type="ECO:0000256" key="1">
    <source>
        <dbReference type="ARBA" id="ARBA00000971"/>
    </source>
</evidence>
<evidence type="ECO:0000256" key="7">
    <source>
        <dbReference type="SAM" id="MobiDB-lite"/>
    </source>
</evidence>
<dbReference type="Gene3D" id="1.10.287.460">
    <property type="entry name" value="Peptidyl-prolyl cis-trans isomerase, FKBP-type, N-terminal domain"/>
    <property type="match status" value="1"/>
</dbReference>
<dbReference type="Gene3D" id="3.10.50.40">
    <property type="match status" value="1"/>
</dbReference>
<reference evidence="10" key="2">
    <citation type="submission" date="2021-04" db="EMBL/GenBank/DDBJ databases">
        <authorList>
            <person name="Gilroy R."/>
        </authorList>
    </citation>
    <scope>NUCLEOTIDE SEQUENCE</scope>
    <source>
        <strain evidence="10">ChiHecec3B27-8219</strain>
    </source>
</reference>
<keyword evidence="8" id="KW-0732">Signal</keyword>
<sequence length="298" mass="33033">MKKLMIWALVFMTSASFCSAQKADGAVTLVSESDSLSYAAGACSTEGLIPYVQQSYSVDTAYMADFVRGYLEGIKVANDPKGTAYIVGMQIAQMVEQRILPSMRNRLKSTGDSIEEDIFHQGFTAMLLKDHDIFTQRDAMRYLDSLMAAPGREWLEANAKKPGVQTTASGLQYKVLVKGNGPVPTAEDEVEVVYEGRLIDGTVFDSTAKHNEESDKFRLKHLIKGWAEALTLMPVGSKWEVYIPQELAYGSRQSGQIPPYSTLVFTMELKSIVNPPTKPEPLTPRQKTQEKTGQVEKK</sequence>
<dbReference type="SUPFAM" id="SSF54534">
    <property type="entry name" value="FKBP-like"/>
    <property type="match status" value="1"/>
</dbReference>
<evidence type="ECO:0000256" key="4">
    <source>
        <dbReference type="ARBA" id="ARBA00023235"/>
    </source>
</evidence>
<evidence type="ECO:0000256" key="8">
    <source>
        <dbReference type="SAM" id="SignalP"/>
    </source>
</evidence>
<keyword evidence="4 5" id="KW-0413">Isomerase</keyword>
<feature type="region of interest" description="Disordered" evidence="7">
    <location>
        <begin position="274"/>
        <end position="298"/>
    </location>
</feature>
<dbReference type="EC" id="5.2.1.8" evidence="6"/>
<dbReference type="GO" id="GO:0006457">
    <property type="term" value="P:protein folding"/>
    <property type="evidence" value="ECO:0007669"/>
    <property type="project" value="InterPro"/>
</dbReference>
<accession>A0A9D2FZ32</accession>
<evidence type="ECO:0000313" key="11">
    <source>
        <dbReference type="Proteomes" id="UP000824055"/>
    </source>
</evidence>
<feature type="domain" description="PPIase FKBP-type" evidence="9">
    <location>
        <begin position="187"/>
        <end position="273"/>
    </location>
</feature>
<dbReference type="PANTHER" id="PTHR43811:SF19">
    <property type="entry name" value="39 KDA FK506-BINDING NUCLEAR PROTEIN"/>
    <property type="match status" value="1"/>
</dbReference>
<comment type="caution">
    <text evidence="10">The sequence shown here is derived from an EMBL/GenBank/DDBJ whole genome shotgun (WGS) entry which is preliminary data.</text>
</comment>
<evidence type="ECO:0000256" key="2">
    <source>
        <dbReference type="ARBA" id="ARBA00006577"/>
    </source>
</evidence>
<evidence type="ECO:0000256" key="6">
    <source>
        <dbReference type="RuleBase" id="RU003915"/>
    </source>
</evidence>
<proteinExistence type="inferred from homology"/>
<reference evidence="10" key="1">
    <citation type="journal article" date="2021" name="PeerJ">
        <title>Extensive microbial diversity within the chicken gut microbiome revealed by metagenomics and culture.</title>
        <authorList>
            <person name="Gilroy R."/>
            <person name="Ravi A."/>
            <person name="Getino M."/>
            <person name="Pursley I."/>
            <person name="Horton D.L."/>
            <person name="Alikhan N.F."/>
            <person name="Baker D."/>
            <person name="Gharbi K."/>
            <person name="Hall N."/>
            <person name="Watson M."/>
            <person name="Adriaenssens E.M."/>
            <person name="Foster-Nyarko E."/>
            <person name="Jarju S."/>
            <person name="Secka A."/>
            <person name="Antonio M."/>
            <person name="Oren A."/>
            <person name="Chaudhuri R.R."/>
            <person name="La Ragione R."/>
            <person name="Hildebrand F."/>
            <person name="Pallen M.J."/>
        </authorList>
    </citation>
    <scope>NUCLEOTIDE SEQUENCE</scope>
    <source>
        <strain evidence="10">ChiHecec3B27-8219</strain>
    </source>
</reference>
<gene>
    <name evidence="10" type="ORF">H9966_05755</name>
</gene>
<evidence type="ECO:0000313" key="10">
    <source>
        <dbReference type="EMBL" id="HIZ69375.1"/>
    </source>
</evidence>
<protein>
    <recommendedName>
        <fullName evidence="6">Peptidyl-prolyl cis-trans isomerase</fullName>
        <ecNumber evidence="6">5.2.1.8</ecNumber>
    </recommendedName>
</protein>
<organism evidence="10 11">
    <name type="scientific">Candidatus Prevotella avicola</name>
    <dbReference type="NCBI Taxonomy" id="2838738"/>
    <lineage>
        <taxon>Bacteria</taxon>
        <taxon>Pseudomonadati</taxon>
        <taxon>Bacteroidota</taxon>
        <taxon>Bacteroidia</taxon>
        <taxon>Bacteroidales</taxon>
        <taxon>Prevotellaceae</taxon>
        <taxon>Prevotella</taxon>
    </lineage>
</organism>
<evidence type="ECO:0000256" key="5">
    <source>
        <dbReference type="PROSITE-ProRule" id="PRU00277"/>
    </source>
</evidence>
<dbReference type="EMBL" id="DXBE01000044">
    <property type="protein sequence ID" value="HIZ69375.1"/>
    <property type="molecule type" value="Genomic_DNA"/>
</dbReference>
<dbReference type="GO" id="GO:0003755">
    <property type="term" value="F:peptidyl-prolyl cis-trans isomerase activity"/>
    <property type="evidence" value="ECO:0007669"/>
    <property type="project" value="UniProtKB-UniRule"/>
</dbReference>
<name>A0A9D2FZ32_9BACT</name>
<feature type="compositionally biased region" description="Basic and acidic residues" evidence="7">
    <location>
        <begin position="287"/>
        <end position="298"/>
    </location>
</feature>
<evidence type="ECO:0000259" key="9">
    <source>
        <dbReference type="PROSITE" id="PS50059"/>
    </source>
</evidence>
<dbReference type="Proteomes" id="UP000824055">
    <property type="component" value="Unassembled WGS sequence"/>
</dbReference>
<comment type="catalytic activity">
    <reaction evidence="1 5 6">
        <text>[protein]-peptidylproline (omega=180) = [protein]-peptidylproline (omega=0)</text>
        <dbReference type="Rhea" id="RHEA:16237"/>
        <dbReference type="Rhea" id="RHEA-COMP:10747"/>
        <dbReference type="Rhea" id="RHEA-COMP:10748"/>
        <dbReference type="ChEBI" id="CHEBI:83833"/>
        <dbReference type="ChEBI" id="CHEBI:83834"/>
        <dbReference type="EC" id="5.2.1.8"/>
    </reaction>
</comment>
<dbReference type="InterPro" id="IPR046357">
    <property type="entry name" value="PPIase_dom_sf"/>
</dbReference>
<dbReference type="InterPro" id="IPR001179">
    <property type="entry name" value="PPIase_FKBP_dom"/>
</dbReference>
<dbReference type="AlphaFoldDB" id="A0A9D2FZ32"/>
<feature type="signal peptide" evidence="8">
    <location>
        <begin position="1"/>
        <end position="22"/>
    </location>
</feature>
<dbReference type="InterPro" id="IPR036944">
    <property type="entry name" value="PPIase_FKBP_N_sf"/>
</dbReference>
<evidence type="ECO:0000256" key="3">
    <source>
        <dbReference type="ARBA" id="ARBA00023110"/>
    </source>
</evidence>
<dbReference type="InterPro" id="IPR000774">
    <property type="entry name" value="PPIase_FKBP_N"/>
</dbReference>
<dbReference type="PROSITE" id="PS50059">
    <property type="entry name" value="FKBP_PPIASE"/>
    <property type="match status" value="1"/>
</dbReference>
<keyword evidence="3 5" id="KW-0697">Rotamase</keyword>
<dbReference type="Pfam" id="PF00254">
    <property type="entry name" value="FKBP_C"/>
    <property type="match status" value="1"/>
</dbReference>